<evidence type="ECO:0000313" key="10">
    <source>
        <dbReference type="EMBL" id="OZN24935.1"/>
    </source>
</evidence>
<proteinExistence type="inferred from homology"/>
<evidence type="ECO:0000313" key="11">
    <source>
        <dbReference type="EMBL" id="SUU36479.1"/>
    </source>
</evidence>
<sequence>MQFILNFVKFCWRILNFIRDLVMNLVFLLFVVLGLGLLSLVTSFQGKTVAQDLSGDQGALWVNLDGYLRDNRENSMSWNSALKTLNNQHVPRQISTFDVGYAISGAAEDARIKGLVLDLNYFEGGDLPALEYVGKAIRLFKASGKPVIAYADNYTQAQYFLASYADEIYLNTQGSVGIEGMAVDQLYFKSLLDKFAITPHIFRVGSYKSAVEPFLRDAMSAEAKSNLQQWLGKMWQNYQQQIADNRQIPLNSVLPKASQYLQDLKALQGDSTAYAKQRKLVTQTTDRFTLDQKLTALFGKNSDGDAKLLPFDDYLANLPDRMHSDSVNKIAVVNVEGAIIDGESAEDDVGGDTIAALLRQAYDDPQIKAVILRVNSPGGSAFASELIRQEVSHLQQGGKPVIVSMGGMAASGGYWISSTADYIVADKNTITGSIGIFAMVPTFENTIKKAGVSADGVATTDLVTRSPFTPISAVNSEIIQLEIEKGYDRFLDVVSQGRKISKAEVDNIAQGQVWLGEDAYQRKLVDAIGDFDVAVEKAIELINKGRPAEEQLQDIGVEWLEDEDNSLISTLLRDLKQSRQSWIKNAVLEWSGFPKQAQQLQQQLGKLNQLNDPKGQYLYCLNCANVK</sequence>
<feature type="active site" description="Nucleophile" evidence="7">
    <location>
        <position position="411"/>
    </location>
</feature>
<keyword evidence="12" id="KW-1185">Reference proteome</keyword>
<dbReference type="EMBL" id="NLFK01000005">
    <property type="protein sequence ID" value="OZN24935.1"/>
    <property type="molecule type" value="Genomic_DNA"/>
</dbReference>
<dbReference type="EC" id="3.4.21.-" evidence="11"/>
<evidence type="ECO:0000256" key="2">
    <source>
        <dbReference type="ARBA" id="ARBA00008683"/>
    </source>
</evidence>
<feature type="domain" description="Peptidase S49" evidence="9">
    <location>
        <begin position="140"/>
        <end position="292"/>
    </location>
</feature>
<keyword evidence="3" id="KW-0645">Protease</keyword>
<dbReference type="PANTHER" id="PTHR33209:SF1">
    <property type="entry name" value="PEPTIDASE S49 DOMAIN-CONTAINING PROTEIN"/>
    <property type="match status" value="1"/>
</dbReference>
<dbReference type="InParanoid" id="A0A263HBS0"/>
<evidence type="ECO:0000256" key="8">
    <source>
        <dbReference type="SAM" id="Phobius"/>
    </source>
</evidence>
<dbReference type="PIRSF" id="PIRSF001217">
    <property type="entry name" value="Protease_4_SppA"/>
    <property type="match status" value="1"/>
</dbReference>
<evidence type="ECO:0000256" key="5">
    <source>
        <dbReference type="ARBA" id="ARBA00022825"/>
    </source>
</evidence>
<evidence type="ECO:0000256" key="6">
    <source>
        <dbReference type="ARBA" id="ARBA00023136"/>
    </source>
</evidence>
<feature type="transmembrane region" description="Helical" evidence="8">
    <location>
        <begin position="21"/>
        <end position="41"/>
    </location>
</feature>
<dbReference type="InterPro" id="IPR047217">
    <property type="entry name" value="S49_SppA_67K_type_N"/>
</dbReference>
<dbReference type="InterPro" id="IPR029045">
    <property type="entry name" value="ClpP/crotonase-like_dom_sf"/>
</dbReference>
<dbReference type="NCBIfam" id="TIGR00705">
    <property type="entry name" value="SppA_67K"/>
    <property type="match status" value="1"/>
</dbReference>
<dbReference type="OrthoDB" id="9764363at2"/>
<evidence type="ECO:0000256" key="1">
    <source>
        <dbReference type="ARBA" id="ARBA00004370"/>
    </source>
</evidence>
<dbReference type="Pfam" id="PF01343">
    <property type="entry name" value="Peptidase_S49"/>
    <property type="match status" value="2"/>
</dbReference>
<dbReference type="Proteomes" id="UP000254507">
    <property type="component" value="Unassembled WGS sequence"/>
</dbReference>
<dbReference type="GO" id="GO:0003993">
    <property type="term" value="F:acid phosphatase activity"/>
    <property type="evidence" value="ECO:0007669"/>
    <property type="project" value="UniProtKB-EC"/>
</dbReference>
<dbReference type="Gene3D" id="3.90.226.10">
    <property type="entry name" value="2-enoyl-CoA Hydratase, Chain A, domain 1"/>
    <property type="match status" value="4"/>
</dbReference>
<keyword evidence="4 11" id="KW-0378">Hydrolase</keyword>
<organism evidence="11 13">
    <name type="scientific">Actinobacillus seminis</name>
    <dbReference type="NCBI Taxonomy" id="722"/>
    <lineage>
        <taxon>Bacteria</taxon>
        <taxon>Pseudomonadati</taxon>
        <taxon>Pseudomonadota</taxon>
        <taxon>Gammaproteobacteria</taxon>
        <taxon>Pasteurellales</taxon>
        <taxon>Pasteurellaceae</taxon>
        <taxon>Actinobacillus</taxon>
    </lineage>
</organism>
<keyword evidence="8" id="KW-0812">Transmembrane</keyword>
<reference evidence="11 13" key="2">
    <citation type="submission" date="2018-06" db="EMBL/GenBank/DDBJ databases">
        <authorList>
            <consortium name="Pathogen Informatics"/>
            <person name="Doyle S."/>
        </authorList>
    </citation>
    <scope>NUCLEOTIDE SEQUENCE [LARGE SCALE GENOMIC DNA]</scope>
    <source>
        <strain evidence="11 13">NCTC10851</strain>
    </source>
</reference>
<dbReference type="InterPro" id="IPR047272">
    <property type="entry name" value="S49_SppA_C"/>
</dbReference>
<dbReference type="GO" id="GO:0006465">
    <property type="term" value="P:signal peptide processing"/>
    <property type="evidence" value="ECO:0007669"/>
    <property type="project" value="InterPro"/>
</dbReference>
<dbReference type="CDD" id="cd07023">
    <property type="entry name" value="S49_Sppa_N_C"/>
    <property type="match status" value="1"/>
</dbReference>
<evidence type="ECO:0000259" key="9">
    <source>
        <dbReference type="Pfam" id="PF01343"/>
    </source>
</evidence>
<comment type="similarity">
    <text evidence="2">Belongs to the peptidase S49 family.</text>
</comment>
<dbReference type="EMBL" id="UFSB01000001">
    <property type="protein sequence ID" value="SUU36479.1"/>
    <property type="molecule type" value="Genomic_DNA"/>
</dbReference>
<keyword evidence="6 8" id="KW-0472">Membrane</keyword>
<keyword evidence="5" id="KW-0720">Serine protease</keyword>
<gene>
    <name evidence="11" type="primary">sppA</name>
    <name evidence="10" type="ORF">CFY87_06295</name>
    <name evidence="11" type="ORF">NCTC10851_01236</name>
</gene>
<dbReference type="NCBIfam" id="TIGR00706">
    <property type="entry name" value="SppA_dom"/>
    <property type="match status" value="1"/>
</dbReference>
<dbReference type="PANTHER" id="PTHR33209">
    <property type="entry name" value="PROTEASE 4"/>
    <property type="match status" value="1"/>
</dbReference>
<feature type="domain" description="Peptidase S49" evidence="9">
    <location>
        <begin position="394"/>
        <end position="541"/>
    </location>
</feature>
<dbReference type="GO" id="GO:0008236">
    <property type="term" value="F:serine-type peptidase activity"/>
    <property type="evidence" value="ECO:0007669"/>
    <property type="project" value="UniProtKB-KW"/>
</dbReference>
<dbReference type="InterPro" id="IPR004635">
    <property type="entry name" value="Pept_S49_SppA"/>
</dbReference>
<comment type="subcellular location">
    <subcellularLocation>
        <location evidence="1">Membrane</location>
    </subcellularLocation>
</comment>
<name>A0A263HBS0_9PAST</name>
<keyword evidence="8" id="KW-1133">Transmembrane helix</keyword>
<dbReference type="InterPro" id="IPR002142">
    <property type="entry name" value="Peptidase_S49"/>
</dbReference>
<protein>
    <submittedName>
        <fullName evidence="10 11">Signal peptide peptidase SppA</fullName>
        <ecNumber evidence="11">3.1.3.2</ecNumber>
        <ecNumber evidence="11">3.4.21.-</ecNumber>
    </submittedName>
</protein>
<reference evidence="10 12" key="1">
    <citation type="submission" date="2017-07" db="EMBL/GenBank/DDBJ databases">
        <title>Virulence factors identified in Actinobacillus seminis.</title>
        <authorList>
            <person name="Negrete-Abascal E."/>
            <person name="Vaca-Pacheco S."/>
            <person name="Montes-Garcia F."/>
            <person name="Leyto-Gil A.M."/>
            <person name="Fragoso-Garcia E."/>
            <person name="Carvente-Garcia R."/>
            <person name="Perez-Agueros S."/>
            <person name="Castelan-Sanchez H.G."/>
            <person name="Garcia-Molina A."/>
            <person name="Villamar T.E."/>
            <person name="Vazquez-Cruz C."/>
        </authorList>
    </citation>
    <scope>NUCLEOTIDE SEQUENCE [LARGE SCALE GENOMIC DNA]</scope>
    <source>
        <strain evidence="10 12">ATCC 15768</strain>
    </source>
</reference>
<dbReference type="SUPFAM" id="SSF52096">
    <property type="entry name" value="ClpP/crotonase"/>
    <property type="match status" value="2"/>
</dbReference>
<dbReference type="AlphaFoldDB" id="A0A263HBS0"/>
<dbReference type="Proteomes" id="UP000215738">
    <property type="component" value="Unassembled WGS sequence"/>
</dbReference>
<dbReference type="CDD" id="cd07018">
    <property type="entry name" value="S49_SppA_67K_type"/>
    <property type="match status" value="1"/>
</dbReference>
<dbReference type="EC" id="3.1.3.2" evidence="11"/>
<dbReference type="RefSeq" id="WP_094946388.1">
    <property type="nucleotide sequence ID" value="NZ_NLFK01000005.1"/>
</dbReference>
<evidence type="ECO:0000313" key="13">
    <source>
        <dbReference type="Proteomes" id="UP000254507"/>
    </source>
</evidence>
<dbReference type="FunCoup" id="A0A263HBS0">
    <property type="interactions" value="198"/>
</dbReference>
<evidence type="ECO:0000256" key="7">
    <source>
        <dbReference type="PIRSR" id="PIRSR001217-1"/>
    </source>
</evidence>
<accession>A0A263HBS0</accession>
<evidence type="ECO:0000313" key="12">
    <source>
        <dbReference type="Proteomes" id="UP000215738"/>
    </source>
</evidence>
<dbReference type="InterPro" id="IPR004634">
    <property type="entry name" value="Pept_S49_pIV"/>
</dbReference>
<evidence type="ECO:0000256" key="4">
    <source>
        <dbReference type="ARBA" id="ARBA00022801"/>
    </source>
</evidence>
<evidence type="ECO:0000256" key="3">
    <source>
        <dbReference type="ARBA" id="ARBA00022670"/>
    </source>
</evidence>
<dbReference type="GO" id="GO:0016020">
    <property type="term" value="C:membrane"/>
    <property type="evidence" value="ECO:0007669"/>
    <property type="project" value="UniProtKB-SubCell"/>
</dbReference>
<feature type="active site" description="Proton donor/acceptor" evidence="7">
    <location>
        <position position="208"/>
    </location>
</feature>